<comment type="subcellular location">
    <subcellularLocation>
        <location evidence="6">Cell membrane</location>
        <topology evidence="6">Multi-pass membrane protein</topology>
    </subcellularLocation>
    <subcellularLocation>
        <location evidence="1">Membrane</location>
        <topology evidence="1">Multi-pass membrane protein</topology>
    </subcellularLocation>
</comment>
<dbReference type="GO" id="GO:0043190">
    <property type="term" value="C:ATP-binding cassette (ABC) transporter complex"/>
    <property type="evidence" value="ECO:0007669"/>
    <property type="project" value="InterPro"/>
</dbReference>
<dbReference type="Proteomes" id="UP001288320">
    <property type="component" value="Unassembled WGS sequence"/>
</dbReference>
<dbReference type="Proteomes" id="UP001284901">
    <property type="component" value="Unassembled WGS sequence"/>
</dbReference>
<evidence type="ECO:0000256" key="6">
    <source>
        <dbReference type="RuleBase" id="RU003943"/>
    </source>
</evidence>
<dbReference type="CDD" id="cd06550">
    <property type="entry name" value="TM_ABC_iron-siderophores_like"/>
    <property type="match status" value="1"/>
</dbReference>
<keyword evidence="3 6" id="KW-0812">Transmembrane</keyword>
<reference evidence="8 10" key="1">
    <citation type="submission" date="2023-10" db="EMBL/GenBank/DDBJ databases">
        <title>Whole Genome based description of the genera Actinobaculum and Actinotignum reveals a complex phylogenetic relationship within the species included in the genus Actinotignum.</title>
        <authorList>
            <person name="Jensen C.S."/>
            <person name="Dargis R."/>
            <person name="Kemp M."/>
            <person name="Christensen J.J."/>
        </authorList>
    </citation>
    <scope>NUCLEOTIDE SEQUENCE</scope>
    <source>
        <strain evidence="9 10">SLA_B089</strain>
        <strain evidence="8">SLA_B245</strain>
    </source>
</reference>
<dbReference type="AlphaFoldDB" id="A0AAW9HB35"/>
<feature type="transmembrane region" description="Helical" evidence="7">
    <location>
        <begin position="21"/>
        <end position="41"/>
    </location>
</feature>
<evidence type="ECO:0000313" key="11">
    <source>
        <dbReference type="Proteomes" id="UP001288320"/>
    </source>
</evidence>
<evidence type="ECO:0000256" key="7">
    <source>
        <dbReference type="SAM" id="Phobius"/>
    </source>
</evidence>
<accession>A0AAW9HB35</accession>
<sequence>MSFFDFLADLSNPVLGFLPRALLVAMLSAVVCGAVGVHVVLRGMSFLGDALAHAVFPGIVIAFALQGSILVGGAVAGGVVALLIALASQNRNLREDSIIGIFMAAAFAFGVALIARIPGYTGSLESFLFGSLTGVDSSDVLTSAVVAAAVLLFLAVLHPALLSVSVDRDFARATGTRVLLVDVCLYLTVALAVVISVQSIGNILVLALLVTPAATARLLTDRVGTMMLLAPLLGCASAFVGVWLSWAADIPAGAAIVLVTTALFALVWLSVPVRGKLVRARTARVSDRV</sequence>
<dbReference type="PANTHER" id="PTHR30477">
    <property type="entry name" value="ABC-TRANSPORTER METAL-BINDING PROTEIN"/>
    <property type="match status" value="1"/>
</dbReference>
<keyword evidence="10" id="KW-1185">Reference proteome</keyword>
<evidence type="ECO:0000256" key="5">
    <source>
        <dbReference type="ARBA" id="ARBA00023136"/>
    </source>
</evidence>
<evidence type="ECO:0000313" key="9">
    <source>
        <dbReference type="EMBL" id="MDY5146892.1"/>
    </source>
</evidence>
<feature type="transmembrane region" description="Helical" evidence="7">
    <location>
        <begin position="61"/>
        <end position="86"/>
    </location>
</feature>
<dbReference type="InterPro" id="IPR001626">
    <property type="entry name" value="ABC_TroCD"/>
</dbReference>
<organism evidence="8 11">
    <name type="scientific">Actinotignum timonense</name>
    <dbReference type="NCBI Taxonomy" id="1870995"/>
    <lineage>
        <taxon>Bacteria</taxon>
        <taxon>Bacillati</taxon>
        <taxon>Actinomycetota</taxon>
        <taxon>Actinomycetes</taxon>
        <taxon>Actinomycetales</taxon>
        <taxon>Actinomycetaceae</taxon>
        <taxon>Actinotignum</taxon>
    </lineage>
</organism>
<feature type="transmembrane region" description="Helical" evidence="7">
    <location>
        <begin position="227"/>
        <end position="246"/>
    </location>
</feature>
<dbReference type="NCBIfam" id="TIGR03770">
    <property type="entry name" value="anch_rpt_perm"/>
    <property type="match status" value="1"/>
</dbReference>
<evidence type="ECO:0000256" key="1">
    <source>
        <dbReference type="ARBA" id="ARBA00004141"/>
    </source>
</evidence>
<feature type="transmembrane region" description="Helical" evidence="7">
    <location>
        <begin position="203"/>
        <end position="220"/>
    </location>
</feature>
<feature type="transmembrane region" description="Helical" evidence="7">
    <location>
        <begin position="252"/>
        <end position="271"/>
    </location>
</feature>
<dbReference type="PANTHER" id="PTHR30477:SF13">
    <property type="entry name" value="IRON TRANSPORT SYSTEM MEMBRANE PROTEIN HI_0360-RELATED"/>
    <property type="match status" value="1"/>
</dbReference>
<dbReference type="RefSeq" id="WP_087070323.1">
    <property type="nucleotide sequence ID" value="NZ_CAUPFC010000005.1"/>
</dbReference>
<gene>
    <name evidence="8" type="ORF">R6G74_02595</name>
    <name evidence="9" type="ORF">R6P33_07685</name>
</gene>
<name>A0AAW9HB35_9ACTO</name>
<feature type="transmembrane region" description="Helical" evidence="7">
    <location>
        <begin position="178"/>
        <end position="197"/>
    </location>
</feature>
<dbReference type="Pfam" id="PF00950">
    <property type="entry name" value="ABC-3"/>
    <property type="match status" value="1"/>
</dbReference>
<dbReference type="SUPFAM" id="SSF81345">
    <property type="entry name" value="ABC transporter involved in vitamin B12 uptake, BtuC"/>
    <property type="match status" value="1"/>
</dbReference>
<comment type="similarity">
    <text evidence="2 6">Belongs to the ABC-3 integral membrane protein family.</text>
</comment>
<dbReference type="EMBL" id="JAWNFY010000022">
    <property type="protein sequence ID" value="MDY5146892.1"/>
    <property type="molecule type" value="Genomic_DNA"/>
</dbReference>
<evidence type="ECO:0000313" key="8">
    <source>
        <dbReference type="EMBL" id="MDY5140208.1"/>
    </source>
</evidence>
<dbReference type="Gene3D" id="1.10.3470.10">
    <property type="entry name" value="ABC transporter involved in vitamin B12 uptake, BtuC"/>
    <property type="match status" value="1"/>
</dbReference>
<dbReference type="EMBL" id="JAWNFV010000004">
    <property type="protein sequence ID" value="MDY5140208.1"/>
    <property type="molecule type" value="Genomic_DNA"/>
</dbReference>
<dbReference type="InterPro" id="IPR037294">
    <property type="entry name" value="ABC_BtuC-like"/>
</dbReference>
<keyword evidence="5 7" id="KW-0472">Membrane</keyword>
<dbReference type="GO" id="GO:0010043">
    <property type="term" value="P:response to zinc ion"/>
    <property type="evidence" value="ECO:0007669"/>
    <property type="project" value="TreeGrafter"/>
</dbReference>
<dbReference type="GeneID" id="92812898"/>
<proteinExistence type="inferred from homology"/>
<feature type="transmembrane region" description="Helical" evidence="7">
    <location>
        <begin position="140"/>
        <end position="166"/>
    </location>
</feature>
<comment type="caution">
    <text evidence="8">The sequence shown here is derived from an EMBL/GenBank/DDBJ whole genome shotgun (WGS) entry which is preliminary data.</text>
</comment>
<evidence type="ECO:0000256" key="2">
    <source>
        <dbReference type="ARBA" id="ARBA00008034"/>
    </source>
</evidence>
<dbReference type="InterPro" id="IPR022392">
    <property type="entry name" value="Anch_rpt-typ_ABC_trnsprt_perm"/>
</dbReference>
<keyword evidence="6" id="KW-0813">Transport</keyword>
<dbReference type="GO" id="GO:0055085">
    <property type="term" value="P:transmembrane transport"/>
    <property type="evidence" value="ECO:0007669"/>
    <property type="project" value="InterPro"/>
</dbReference>
<keyword evidence="4 7" id="KW-1133">Transmembrane helix</keyword>
<evidence type="ECO:0000256" key="4">
    <source>
        <dbReference type="ARBA" id="ARBA00022989"/>
    </source>
</evidence>
<evidence type="ECO:0000256" key="3">
    <source>
        <dbReference type="ARBA" id="ARBA00022692"/>
    </source>
</evidence>
<evidence type="ECO:0000313" key="10">
    <source>
        <dbReference type="Proteomes" id="UP001284901"/>
    </source>
</evidence>
<protein>
    <submittedName>
        <fullName evidence="8">Anchored repeat-type ABC transporter permease subunit</fullName>
    </submittedName>
</protein>
<feature type="transmembrane region" description="Helical" evidence="7">
    <location>
        <begin position="98"/>
        <end position="120"/>
    </location>
</feature>